<protein>
    <submittedName>
        <fullName evidence="1">Uncharacterized protein</fullName>
    </submittedName>
</protein>
<name>A0AAE3QLF5_9BACT</name>
<accession>A0AAE3QLF5</accession>
<dbReference type="AlphaFoldDB" id="A0AAE3QLF5"/>
<evidence type="ECO:0000313" key="2">
    <source>
        <dbReference type="Proteomes" id="UP001241110"/>
    </source>
</evidence>
<comment type="caution">
    <text evidence="1">The sequence shown here is derived from an EMBL/GenBank/DDBJ whole genome shotgun (WGS) entry which is preliminary data.</text>
</comment>
<sequence length="234" mass="27009">MKGILYFLLLTLPEYLLAQGAIAHFSVWKPNPQQEHKFEEGYKKHLSWHQANKDPWSWYGWYVLSGPRNGYFVDATFDHSWKDFDNSIKPTDDQADNQLHTFPFGDYLTGYKFMALPQVSINTTNGLKSRFLRVITLQVTHIDQGQQVIEKLKAVYSARPVKTFLVFKAVDGTELNLLTIFIGMDNFEEFAQTENIQDDLVGIEGKLKSQIIVSCTSETWVYKPNMSLFPGRKQ</sequence>
<reference evidence="1" key="1">
    <citation type="submission" date="2023-05" db="EMBL/GenBank/DDBJ databases">
        <authorList>
            <person name="Zhang X."/>
        </authorList>
    </citation>
    <scope>NUCLEOTIDE SEQUENCE</scope>
    <source>
        <strain evidence="1">YF14B1</strain>
    </source>
</reference>
<evidence type="ECO:0000313" key="1">
    <source>
        <dbReference type="EMBL" id="MDJ1481095.1"/>
    </source>
</evidence>
<gene>
    <name evidence="1" type="ORF">QNI16_11420</name>
</gene>
<organism evidence="1 2">
    <name type="scientific">Xanthocytophaga flava</name>
    <dbReference type="NCBI Taxonomy" id="3048013"/>
    <lineage>
        <taxon>Bacteria</taxon>
        <taxon>Pseudomonadati</taxon>
        <taxon>Bacteroidota</taxon>
        <taxon>Cytophagia</taxon>
        <taxon>Cytophagales</taxon>
        <taxon>Rhodocytophagaceae</taxon>
        <taxon>Xanthocytophaga</taxon>
    </lineage>
</organism>
<dbReference type="EMBL" id="JASJOS010000004">
    <property type="protein sequence ID" value="MDJ1481095.1"/>
    <property type="molecule type" value="Genomic_DNA"/>
</dbReference>
<dbReference type="RefSeq" id="WP_313978432.1">
    <property type="nucleotide sequence ID" value="NZ_JASJOS010000004.1"/>
</dbReference>
<dbReference type="Proteomes" id="UP001241110">
    <property type="component" value="Unassembled WGS sequence"/>
</dbReference>
<proteinExistence type="predicted"/>